<dbReference type="PANTHER" id="PTHR41286:SF1">
    <property type="entry name" value="HNH NUCLEASE YAJD-RELATED"/>
    <property type="match status" value="1"/>
</dbReference>
<evidence type="ECO:0000313" key="5">
    <source>
        <dbReference type="Proteomes" id="UP001430455"/>
    </source>
</evidence>
<dbReference type="GO" id="GO:0016787">
    <property type="term" value="F:hydrolase activity"/>
    <property type="evidence" value="ECO:0007669"/>
    <property type="project" value="UniProtKB-KW"/>
</dbReference>
<evidence type="ECO:0000259" key="3">
    <source>
        <dbReference type="PROSITE" id="PS50157"/>
    </source>
</evidence>
<dbReference type="Gene3D" id="1.10.30.50">
    <property type="match status" value="1"/>
</dbReference>
<gene>
    <name evidence="4" type="ORF">EGH23_13510</name>
</gene>
<dbReference type="PROSITE" id="PS50157">
    <property type="entry name" value="ZINC_FINGER_C2H2_2"/>
    <property type="match status" value="1"/>
</dbReference>
<dbReference type="GO" id="GO:0005829">
    <property type="term" value="C:cytosol"/>
    <property type="evidence" value="ECO:0007669"/>
    <property type="project" value="TreeGrafter"/>
</dbReference>
<keyword evidence="2" id="KW-0378">Hydrolase</keyword>
<keyword evidence="5" id="KW-1185">Reference proteome</keyword>
<dbReference type="InterPro" id="IPR003615">
    <property type="entry name" value="HNH_nuc"/>
</dbReference>
<dbReference type="InterPro" id="IPR013087">
    <property type="entry name" value="Znf_C2H2_type"/>
</dbReference>
<dbReference type="SMART" id="SM00507">
    <property type="entry name" value="HNHc"/>
    <property type="match status" value="1"/>
</dbReference>
<evidence type="ECO:0000256" key="2">
    <source>
        <dbReference type="ARBA" id="ARBA00022801"/>
    </source>
</evidence>
<protein>
    <submittedName>
        <fullName evidence="4">HNH endonuclease</fullName>
    </submittedName>
</protein>
<keyword evidence="1" id="KW-0540">Nuclease</keyword>
<dbReference type="InterPro" id="IPR002711">
    <property type="entry name" value="HNH"/>
</dbReference>
<organism evidence="4 5">
    <name type="scientific">Haloarcula nitratireducens</name>
    <dbReference type="NCBI Taxonomy" id="2487749"/>
    <lineage>
        <taxon>Archaea</taxon>
        <taxon>Methanobacteriati</taxon>
        <taxon>Methanobacteriota</taxon>
        <taxon>Stenosarchaea group</taxon>
        <taxon>Halobacteria</taxon>
        <taxon>Halobacteriales</taxon>
        <taxon>Haloarculaceae</taxon>
        <taxon>Haloarcula</taxon>
    </lineage>
</organism>
<evidence type="ECO:0000256" key="1">
    <source>
        <dbReference type="ARBA" id="ARBA00022722"/>
    </source>
</evidence>
<reference evidence="4 5" key="1">
    <citation type="submission" date="2021-06" db="EMBL/GenBank/DDBJ databases">
        <title>Halomicroarcula sp. a new haloarchaeum isolated from saline soil.</title>
        <authorList>
            <person name="Duran-Viseras A."/>
            <person name="Sanchez-Porro C."/>
            <person name="Ventosa A."/>
        </authorList>
    </citation>
    <scope>NUCLEOTIDE SEQUENCE [LARGE SCALE GENOMIC DNA]</scope>
    <source>
        <strain evidence="4 5">F27</strain>
    </source>
</reference>
<dbReference type="Proteomes" id="UP001430455">
    <property type="component" value="Unassembled WGS sequence"/>
</dbReference>
<dbReference type="CDD" id="cd00085">
    <property type="entry name" value="HNHc"/>
    <property type="match status" value="1"/>
</dbReference>
<name>A0AAW4PDI0_9EURY</name>
<dbReference type="GO" id="GO:0008270">
    <property type="term" value="F:zinc ion binding"/>
    <property type="evidence" value="ECO:0007669"/>
    <property type="project" value="InterPro"/>
</dbReference>
<dbReference type="Pfam" id="PF01844">
    <property type="entry name" value="HNH"/>
    <property type="match status" value="1"/>
</dbReference>
<proteinExistence type="predicted"/>
<keyword evidence="4" id="KW-0255">Endonuclease</keyword>
<dbReference type="PROSITE" id="PS00028">
    <property type="entry name" value="ZINC_FINGER_C2H2_1"/>
    <property type="match status" value="1"/>
</dbReference>
<evidence type="ECO:0000313" key="4">
    <source>
        <dbReference type="EMBL" id="MBX0295894.1"/>
    </source>
</evidence>
<dbReference type="GO" id="GO:0004519">
    <property type="term" value="F:endonuclease activity"/>
    <property type="evidence" value="ECO:0007669"/>
    <property type="project" value="UniProtKB-KW"/>
</dbReference>
<accession>A0AAW4PDI0</accession>
<dbReference type="Gene3D" id="3.30.160.60">
    <property type="entry name" value="Classic Zinc Finger"/>
    <property type="match status" value="1"/>
</dbReference>
<sequence>MGGHSCPECGRAFKSKRGVKIHHVHSHGVSLVTAECENCGEQFEKRSQRKYCSDDCRRADSSRGAKSQAECASCGEIFEYYPSRRSGKYCSPCYADDNKETVTRLTETANPRWNGGKRICQCAVCGERVERYPSQIGETVLCSKACHSSWLSETFTGEGHPNWEGGGNGDYGRGWRTVRQRALERDGYQCVVCGRTSEEMGRNPDVHHITPVKWFIGSDNHTREDAHYLENVVSLCISCHRKAEFGKIESDFLKSQITDEESN</sequence>
<dbReference type="AlphaFoldDB" id="A0AAW4PDI0"/>
<comment type="caution">
    <text evidence="4">The sequence shown here is derived from an EMBL/GenBank/DDBJ whole genome shotgun (WGS) entry which is preliminary data.</text>
</comment>
<dbReference type="PANTHER" id="PTHR41286">
    <property type="entry name" value="HNH NUCLEASE YAJD-RELATED"/>
    <property type="match status" value="1"/>
</dbReference>
<dbReference type="EMBL" id="RKLT01000004">
    <property type="protein sequence ID" value="MBX0295894.1"/>
    <property type="molecule type" value="Genomic_DNA"/>
</dbReference>
<feature type="domain" description="C2H2-type" evidence="3">
    <location>
        <begin position="4"/>
        <end position="27"/>
    </location>
</feature>
<dbReference type="GO" id="GO:0003676">
    <property type="term" value="F:nucleic acid binding"/>
    <property type="evidence" value="ECO:0007669"/>
    <property type="project" value="InterPro"/>
</dbReference>